<dbReference type="InterPro" id="IPR019452">
    <property type="entry name" value="VPS39/TGF_beta_rcpt-assoc_1"/>
</dbReference>
<evidence type="ECO:0000256" key="1">
    <source>
        <dbReference type="ARBA" id="ARBA00004184"/>
    </source>
</evidence>
<evidence type="ECO:0000313" key="7">
    <source>
        <dbReference type="EMBL" id="KAK6359302.1"/>
    </source>
</evidence>
<sequence length="1085" mass="121065">MLTAFHARSIRELGSKDRSRQECILAYGDKLLVGLNNGTLRIYRVSNPATPTDPIDIECLREVEGFTKRPITQMGCIKESSIVVVLADGCISTYDMSTYDKLESLAKTRGATLFALTSGVENDISGVPAVVSRLAVVVKRKLLLYLWKDSEFHDSNEITLSSQPRSLTWAAEGKLCAGLPNSFAMVDVNTEHVEEIALTSNGVAGGYLSWSTRNPLATRLSDDDLLLVKDTSSIHISSKEGKPTATKQLNWSQAPDQIGFSYPFIVSLHPHGTLQIRNPDTQRLLQSISLPGATLLHTPQHNHALSHAGKQFYLASPTQIWKMVLVDYDTQVKELTVKGEYDEAISLLRQLELALFEEKEEKIKELQMLKAERLFAQGKYQDSMDLFTDVAAPPARVIKLFPPTVAGDLSDQIVSEEPATEPTEGKDALPGDSGTPDEEPSTKENGETEGKASPTEETPITTPKENGDQPFTPEGTSTSKLGYFGLPARLKLGGGDDAASIRSVRSSYREGENRRSPSPSPAPGSAGMRAPTGRAPKKLEGDRLKRAVQGLISYLVNMRTKLLKYVKPDVDLDTLEEQVQTPEKTASSNGDPTTITPTIDLSGAAALLPRSEPGKELSNREQLETLLEMAKVVDTALMRSYMLTNPRLVGSLVRLDNFCDPDVMHEKLIETGRFKELVDYLAKKKLHKKGLVLLKSFGDREEPDDREPGLHGPKATVEYLQRLHADQLPLVFEYSSWVLHKDPKLGMQIFTDDTPQAESLPRHLVLDFLKSVDVKLTVQYVEHLIHELKDDSPEYHNWLIEGYLIMMREKKEHIGEDGWKWKLNEEERAEYAKKLLKFTEESQQYWPEKVIKLLPTDDPTLYEIRASILSRLGEHRQALEIFVFKMQDFIKAEAYCNRVHQVSPPSSDPAETSTETVYSILLSLYLSPPSGYKPQIEPALGLLSRHGARVDPLETLKLIPESIGVAELEHYFENRIRHSNTRVNMNRVMAQLYKAEAFRWEELSAEAKKKAVVVGEERVCPVCHKRLGKSVISVFPDGQVVHYGCASRLAGEKGMEVKEEPELGLRRGFGSDRWGSMSGSSSGWR</sequence>
<evidence type="ECO:0000256" key="4">
    <source>
        <dbReference type="PROSITE-ProRule" id="PRU01006"/>
    </source>
</evidence>
<dbReference type="InterPro" id="IPR032914">
    <property type="entry name" value="Vam6/VPS39/TRAP1"/>
</dbReference>
<dbReference type="PANTHER" id="PTHR12894">
    <property type="entry name" value="CNH DOMAIN CONTAINING"/>
    <property type="match status" value="1"/>
</dbReference>
<organism evidence="7 8">
    <name type="scientific">Orbilia brochopaga</name>
    <dbReference type="NCBI Taxonomy" id="3140254"/>
    <lineage>
        <taxon>Eukaryota</taxon>
        <taxon>Fungi</taxon>
        <taxon>Dikarya</taxon>
        <taxon>Ascomycota</taxon>
        <taxon>Pezizomycotina</taxon>
        <taxon>Orbiliomycetes</taxon>
        <taxon>Orbiliales</taxon>
        <taxon>Orbiliaceae</taxon>
        <taxon>Orbilia</taxon>
    </lineage>
</organism>
<dbReference type="EMBL" id="JAVHNQ010000001">
    <property type="protein sequence ID" value="KAK6359302.1"/>
    <property type="molecule type" value="Genomic_DNA"/>
</dbReference>
<feature type="region of interest" description="Disordered" evidence="5">
    <location>
        <begin position="415"/>
        <end position="482"/>
    </location>
</feature>
<proteinExistence type="inferred from homology"/>
<gene>
    <name evidence="7" type="primary">VAM6</name>
    <name evidence="7" type="ORF">TWF696_000465</name>
</gene>
<evidence type="ECO:0000259" key="6">
    <source>
        <dbReference type="PROSITE" id="PS50219"/>
    </source>
</evidence>
<comment type="caution">
    <text evidence="7">The sequence shown here is derived from an EMBL/GenBank/DDBJ whole genome shotgun (WGS) entry which is preliminary data.</text>
</comment>
<name>A0AAV9VEX7_9PEZI</name>
<evidence type="ECO:0000256" key="2">
    <source>
        <dbReference type="ARBA" id="ARBA00023136"/>
    </source>
</evidence>
<dbReference type="GO" id="GO:0006886">
    <property type="term" value="P:intracellular protein transport"/>
    <property type="evidence" value="ECO:0007669"/>
    <property type="project" value="UniProtKB-UniRule"/>
</dbReference>
<feature type="region of interest" description="Disordered" evidence="5">
    <location>
        <begin position="504"/>
        <end position="542"/>
    </location>
</feature>
<dbReference type="PANTHER" id="PTHR12894:SF49">
    <property type="entry name" value="VAM6_VPS39-LIKE PROTEIN"/>
    <property type="match status" value="1"/>
</dbReference>
<dbReference type="AlphaFoldDB" id="A0AAV9VEX7"/>
<dbReference type="InterPro" id="IPR001180">
    <property type="entry name" value="CNH_dom"/>
</dbReference>
<evidence type="ECO:0000256" key="3">
    <source>
        <dbReference type="ARBA" id="ARBA00038201"/>
    </source>
</evidence>
<accession>A0AAV9VEX7</accession>
<keyword evidence="2" id="KW-0472">Membrane</keyword>
<dbReference type="PROSITE" id="PS50236">
    <property type="entry name" value="CHCR"/>
    <property type="match status" value="1"/>
</dbReference>
<dbReference type="Pfam" id="PF10366">
    <property type="entry name" value="Vps39_1"/>
    <property type="match status" value="1"/>
</dbReference>
<keyword evidence="8" id="KW-1185">Reference proteome</keyword>
<evidence type="ECO:0000256" key="5">
    <source>
        <dbReference type="SAM" id="MobiDB-lite"/>
    </source>
</evidence>
<evidence type="ECO:0000313" key="8">
    <source>
        <dbReference type="Proteomes" id="UP001375240"/>
    </source>
</evidence>
<dbReference type="InterPro" id="IPR000547">
    <property type="entry name" value="Clathrin_H-chain/VPS_repeat"/>
</dbReference>
<dbReference type="Pfam" id="PF00780">
    <property type="entry name" value="CNH"/>
    <property type="match status" value="1"/>
</dbReference>
<feature type="domain" description="CNH" evidence="6">
    <location>
        <begin position="18"/>
        <end position="303"/>
    </location>
</feature>
<reference evidence="7 8" key="1">
    <citation type="submission" date="2019-10" db="EMBL/GenBank/DDBJ databases">
        <authorList>
            <person name="Palmer J.M."/>
        </authorList>
    </citation>
    <scope>NUCLEOTIDE SEQUENCE [LARGE SCALE GENOMIC DNA]</scope>
    <source>
        <strain evidence="7 8">TWF696</strain>
    </source>
</reference>
<dbReference type="GO" id="GO:0012505">
    <property type="term" value="C:endomembrane system"/>
    <property type="evidence" value="ECO:0007669"/>
    <property type="project" value="UniProtKB-SubCell"/>
</dbReference>
<dbReference type="InterPro" id="IPR019453">
    <property type="entry name" value="VPS39/TGFA1_Znf"/>
</dbReference>
<feature type="compositionally biased region" description="Low complexity" evidence="5">
    <location>
        <begin position="455"/>
        <end position="464"/>
    </location>
</feature>
<protein>
    <submittedName>
        <fullName evidence="7">Vacuolar morphogenesis protein 6</fullName>
    </submittedName>
</protein>
<dbReference type="GO" id="GO:0000329">
    <property type="term" value="C:fungal-type vacuole membrane"/>
    <property type="evidence" value="ECO:0007669"/>
    <property type="project" value="TreeGrafter"/>
</dbReference>
<dbReference type="Proteomes" id="UP001375240">
    <property type="component" value="Unassembled WGS sequence"/>
</dbReference>
<dbReference type="InterPro" id="IPR036322">
    <property type="entry name" value="WD40_repeat_dom_sf"/>
</dbReference>
<dbReference type="Pfam" id="PF10367">
    <property type="entry name" value="zf-Vps39_C"/>
    <property type="match status" value="1"/>
</dbReference>
<dbReference type="GO" id="GO:0034058">
    <property type="term" value="P:endosomal vesicle fusion"/>
    <property type="evidence" value="ECO:0007669"/>
    <property type="project" value="TreeGrafter"/>
</dbReference>
<dbReference type="SUPFAM" id="SSF50978">
    <property type="entry name" value="WD40 repeat-like"/>
    <property type="match status" value="1"/>
</dbReference>
<dbReference type="PROSITE" id="PS50219">
    <property type="entry name" value="CNH"/>
    <property type="match status" value="1"/>
</dbReference>
<feature type="repeat" description="CHCR" evidence="4">
    <location>
        <begin position="750"/>
        <end position="930"/>
    </location>
</feature>
<comment type="similarity">
    <text evidence="3">Belongs to the VAM6/VPS39 family.</text>
</comment>
<dbReference type="GO" id="GO:0006914">
    <property type="term" value="P:autophagy"/>
    <property type="evidence" value="ECO:0007669"/>
    <property type="project" value="TreeGrafter"/>
</dbReference>
<feature type="compositionally biased region" description="Basic and acidic residues" evidence="5">
    <location>
        <begin position="440"/>
        <end position="450"/>
    </location>
</feature>
<comment type="subcellular location">
    <subcellularLocation>
        <location evidence="1">Endomembrane system</location>
        <topology evidence="1">Peripheral membrane protein</topology>
    </subcellularLocation>
</comment>